<dbReference type="RefSeq" id="WP_200278143.1">
    <property type="nucleotide sequence ID" value="NZ_JAENII010000004.1"/>
</dbReference>
<dbReference type="GO" id="GO:0016787">
    <property type="term" value="F:hydrolase activity"/>
    <property type="evidence" value="ECO:0007669"/>
    <property type="project" value="UniProtKB-KW"/>
</dbReference>
<evidence type="ECO:0000313" key="5">
    <source>
        <dbReference type="Proteomes" id="UP000658278"/>
    </source>
</evidence>
<dbReference type="AlphaFoldDB" id="A0A934VF93"/>
<gene>
    <name evidence="4" type="ORF">JIN81_07360</name>
</gene>
<organism evidence="4 5">
    <name type="scientific">Haloferula rosea</name>
    <dbReference type="NCBI Taxonomy" id="490093"/>
    <lineage>
        <taxon>Bacteria</taxon>
        <taxon>Pseudomonadati</taxon>
        <taxon>Verrucomicrobiota</taxon>
        <taxon>Verrucomicrobiia</taxon>
        <taxon>Verrucomicrobiales</taxon>
        <taxon>Verrucomicrobiaceae</taxon>
        <taxon>Haloferula</taxon>
    </lineage>
</organism>
<dbReference type="SUPFAM" id="SSF55811">
    <property type="entry name" value="Nudix"/>
    <property type="match status" value="1"/>
</dbReference>
<protein>
    <submittedName>
        <fullName evidence="4">NUDIX hydrolase N-terminal domain-containing protein</fullName>
    </submittedName>
</protein>
<evidence type="ECO:0000313" key="4">
    <source>
        <dbReference type="EMBL" id="MBK1826831.1"/>
    </source>
</evidence>
<dbReference type="Proteomes" id="UP000658278">
    <property type="component" value="Unassembled WGS sequence"/>
</dbReference>
<dbReference type="PANTHER" id="PTHR43046">
    <property type="entry name" value="GDP-MANNOSE MANNOSYL HYDROLASE"/>
    <property type="match status" value="1"/>
</dbReference>
<evidence type="ECO:0000256" key="2">
    <source>
        <dbReference type="ARBA" id="ARBA00022801"/>
    </source>
</evidence>
<dbReference type="Gene3D" id="3.90.79.10">
    <property type="entry name" value="Nucleoside Triphosphate Pyrophosphohydrolase"/>
    <property type="match status" value="1"/>
</dbReference>
<accession>A0A934VF93</accession>
<comment type="cofactor">
    <cofactor evidence="1">
        <name>Mg(2+)</name>
        <dbReference type="ChEBI" id="CHEBI:18420"/>
    </cofactor>
</comment>
<dbReference type="CDD" id="cd04672">
    <property type="entry name" value="NUDIX_CDP-Chase_like"/>
    <property type="match status" value="1"/>
</dbReference>
<dbReference type="Pfam" id="PF00293">
    <property type="entry name" value="NUDIX"/>
    <property type="match status" value="1"/>
</dbReference>
<name>A0A934VF93_9BACT</name>
<feature type="domain" description="Nudix hydrolase" evidence="3">
    <location>
        <begin position="59"/>
        <end position="185"/>
    </location>
</feature>
<dbReference type="InterPro" id="IPR000086">
    <property type="entry name" value="NUDIX_hydrolase_dom"/>
</dbReference>
<keyword evidence="5" id="KW-1185">Reference proteome</keyword>
<sequence>MHDLLALSREIKGLAETGLRYGDSIYDRERYERLHEIASELLQSQLPDFRWPLEIGYPTPKLDARAAVIHQGKILLVKETANHLWTLPGGWTDAGHTPAENAVRETFEESGYRVQATKLIACWDKTRHGHPPEPEYAYKLIFACTLLGGEATPSHETEAIDWFAPDALPDMCPHRASPEYVALAFRHLADPTLPTEFD</sequence>
<dbReference type="InterPro" id="IPR059176">
    <property type="entry name" value="UDP-X_N"/>
</dbReference>
<dbReference type="Pfam" id="PF12535">
    <property type="entry name" value="Nudix_N"/>
    <property type="match status" value="1"/>
</dbReference>
<reference evidence="4" key="1">
    <citation type="submission" date="2021-01" db="EMBL/GenBank/DDBJ databases">
        <title>Modified the classification status of verrucomicrobia.</title>
        <authorList>
            <person name="Feng X."/>
        </authorList>
    </citation>
    <scope>NUCLEOTIDE SEQUENCE</scope>
    <source>
        <strain evidence="4">KCTC 22201</strain>
    </source>
</reference>
<comment type="caution">
    <text evidence="4">The sequence shown here is derived from an EMBL/GenBank/DDBJ whole genome shotgun (WGS) entry which is preliminary data.</text>
</comment>
<dbReference type="EMBL" id="JAENII010000004">
    <property type="protein sequence ID" value="MBK1826831.1"/>
    <property type="molecule type" value="Genomic_DNA"/>
</dbReference>
<proteinExistence type="predicted"/>
<dbReference type="PANTHER" id="PTHR43046:SF16">
    <property type="entry name" value="ADP-RIBOSE PYROPHOSPHATASE YJHB-RELATED"/>
    <property type="match status" value="1"/>
</dbReference>
<dbReference type="PROSITE" id="PS51462">
    <property type="entry name" value="NUDIX"/>
    <property type="match status" value="1"/>
</dbReference>
<dbReference type="InterPro" id="IPR015797">
    <property type="entry name" value="NUDIX_hydrolase-like_dom_sf"/>
</dbReference>
<dbReference type="Gene3D" id="6.10.250.1120">
    <property type="match status" value="1"/>
</dbReference>
<keyword evidence="2 4" id="KW-0378">Hydrolase</keyword>
<evidence type="ECO:0000259" key="3">
    <source>
        <dbReference type="PROSITE" id="PS51462"/>
    </source>
</evidence>
<evidence type="ECO:0000256" key="1">
    <source>
        <dbReference type="ARBA" id="ARBA00001946"/>
    </source>
</evidence>